<evidence type="ECO:0000313" key="6">
    <source>
        <dbReference type="EMBL" id="AMO96286.1"/>
    </source>
</evidence>
<dbReference type="InterPro" id="IPR016171">
    <property type="entry name" value="Vanillyl_alc_oxidase_C-sub2"/>
</dbReference>
<evidence type="ECO:0000256" key="3">
    <source>
        <dbReference type="ARBA" id="ARBA00022630"/>
    </source>
</evidence>
<dbReference type="Gene3D" id="3.30.43.10">
    <property type="entry name" value="Uridine Diphospho-n-acetylenolpyruvylglucosamine Reductase, domain 2"/>
    <property type="match status" value="1"/>
</dbReference>
<protein>
    <submittedName>
        <fullName evidence="6">FAD linked oxidase, C-terminal domain protein</fullName>
    </submittedName>
</protein>
<evidence type="ECO:0000259" key="5">
    <source>
        <dbReference type="PROSITE" id="PS51387"/>
    </source>
</evidence>
<keyword evidence="3" id="KW-0285">Flavoprotein</keyword>
<dbReference type="RefSeq" id="WP_061540907.1">
    <property type="nucleotide sequence ID" value="NZ_CP013232.1"/>
</dbReference>
<dbReference type="GO" id="GO:0071949">
    <property type="term" value="F:FAD binding"/>
    <property type="evidence" value="ECO:0007669"/>
    <property type="project" value="InterPro"/>
</dbReference>
<gene>
    <name evidence="6" type="ORF">CFter6_3660</name>
</gene>
<evidence type="ECO:0000256" key="1">
    <source>
        <dbReference type="ARBA" id="ARBA00001974"/>
    </source>
</evidence>
<dbReference type="SUPFAM" id="SSF56176">
    <property type="entry name" value="FAD-binding/transporter-associated domain-like"/>
    <property type="match status" value="1"/>
</dbReference>
<dbReference type="Gene3D" id="3.30.70.2740">
    <property type="match status" value="1"/>
</dbReference>
<keyword evidence="4" id="KW-0274">FAD</keyword>
<dbReference type="InterPro" id="IPR016167">
    <property type="entry name" value="FAD-bd_PCMH_sub1"/>
</dbReference>
<dbReference type="InterPro" id="IPR016166">
    <property type="entry name" value="FAD-bd_PCMH"/>
</dbReference>
<comment type="cofactor">
    <cofactor evidence="1">
        <name>FAD</name>
        <dbReference type="ChEBI" id="CHEBI:57692"/>
    </cofactor>
</comment>
<dbReference type="InterPro" id="IPR036318">
    <property type="entry name" value="FAD-bd_PCMH-like_sf"/>
</dbReference>
<dbReference type="InterPro" id="IPR051264">
    <property type="entry name" value="FAD-oxidored/transferase_4"/>
</dbReference>
<evidence type="ECO:0000256" key="2">
    <source>
        <dbReference type="ARBA" id="ARBA00008000"/>
    </source>
</evidence>
<dbReference type="PATRIC" id="fig|158899.10.peg.3639"/>
<dbReference type="AlphaFoldDB" id="A0A127PEQ4"/>
<dbReference type="FunFam" id="1.10.45.10:FF:000001">
    <property type="entry name" value="D-lactate dehydrogenase mitochondrial"/>
    <property type="match status" value="1"/>
</dbReference>
<dbReference type="InterPro" id="IPR016169">
    <property type="entry name" value="FAD-bd_PCMH_sub2"/>
</dbReference>
<dbReference type="Pfam" id="PF02913">
    <property type="entry name" value="FAD-oxidase_C"/>
    <property type="match status" value="1"/>
</dbReference>
<dbReference type="Gene3D" id="3.30.465.10">
    <property type="match status" value="1"/>
</dbReference>
<dbReference type="PROSITE" id="PS51387">
    <property type="entry name" value="FAD_PCMH"/>
    <property type="match status" value="1"/>
</dbReference>
<dbReference type="GO" id="GO:0022904">
    <property type="term" value="P:respiratory electron transport chain"/>
    <property type="evidence" value="ECO:0007669"/>
    <property type="project" value="TreeGrafter"/>
</dbReference>
<organism evidence="6">
    <name type="scientific">Collimonas fungivorans</name>
    <dbReference type="NCBI Taxonomy" id="158899"/>
    <lineage>
        <taxon>Bacteria</taxon>
        <taxon>Pseudomonadati</taxon>
        <taxon>Pseudomonadota</taxon>
        <taxon>Betaproteobacteria</taxon>
        <taxon>Burkholderiales</taxon>
        <taxon>Oxalobacteraceae</taxon>
        <taxon>Collimonas</taxon>
    </lineage>
</organism>
<evidence type="ECO:0000313" key="7">
    <source>
        <dbReference type="Proteomes" id="UP000072421"/>
    </source>
</evidence>
<accession>A0A127PEQ4</accession>
<name>A0A127PEQ4_9BURK</name>
<dbReference type="PANTHER" id="PTHR43716:SF2">
    <property type="entry name" value="BLL6224 PROTEIN"/>
    <property type="match status" value="1"/>
</dbReference>
<proteinExistence type="inferred from homology"/>
<dbReference type="Gene3D" id="1.10.45.10">
    <property type="entry name" value="Vanillyl-alcohol Oxidase, Chain A, domain 4"/>
    <property type="match status" value="1"/>
</dbReference>
<reference evidence="6 7" key="1">
    <citation type="submission" date="2015-11" db="EMBL/GenBank/DDBJ databases">
        <title>Exploring the genomic traits of fungus-feeding bacterial genus Collimonas.</title>
        <authorList>
            <person name="Song C."/>
            <person name="Schmidt R."/>
            <person name="de Jager V."/>
            <person name="Krzyzanowska D."/>
            <person name="Jongedijk E."/>
            <person name="Cankar K."/>
            <person name="Beekwilder J."/>
            <person name="van Veen A."/>
            <person name="de Boer W."/>
            <person name="van Veen J.A."/>
            <person name="Garbeva P."/>
        </authorList>
    </citation>
    <scope>NUCLEOTIDE SEQUENCE [LARGE SCALE GENOMIC DNA]</scope>
    <source>
        <strain evidence="6 7">Ter6</strain>
    </source>
</reference>
<feature type="domain" description="FAD-binding PCMH-type" evidence="5">
    <location>
        <begin position="37"/>
        <end position="218"/>
    </location>
</feature>
<evidence type="ECO:0000256" key="4">
    <source>
        <dbReference type="ARBA" id="ARBA00022827"/>
    </source>
</evidence>
<comment type="similarity">
    <text evidence="2">Belongs to the FAD-binding oxidoreductase/transferase type 4 family.</text>
</comment>
<sequence>MKNTEFLDACRNAIGAAHVLTDEADKAGYLTDQRQRFTGAALAVVKPADTAEVAAIVKLCAQFLIPIVPQGGNTGLVLGSVPDQSGQAMVLSLKRLNRIRAVDPLNHTITAEAGCILQHIQEAAAAEQTLFPLSLAAEGSCTIGGNLSTNAGGTAVLRYGNTRELCLGLEVVTAQGEILRGLRGLRKDNTGYDLRDLFIGAEGTLGIITAAVLKIFPQPKAQLTALAAAQTPADALRLLSLAQSRCGSTLTGFELMSDLCLQLVAKHFPQLQFPFTQRHPYYVLLELSDNESADHAGGLLEAVIGDALEQDICQDAVLASSSAQSRALWQLRESISSAQAMEGKNIKHDISLPISRIAEFITVTDALLQQHFPACRNVTFGHLGDGNLHYNVSPPVASSAEQFIERQADVNRIVHDSVDRMGGSISAEHGLGALKRDEILRYKSPVEMALMKTIKQALDPLNLMNPGKVI</sequence>
<dbReference type="InterPro" id="IPR006094">
    <property type="entry name" value="Oxid_FAD_bind_N"/>
</dbReference>
<dbReference type="Pfam" id="PF01565">
    <property type="entry name" value="FAD_binding_4"/>
    <property type="match status" value="1"/>
</dbReference>
<dbReference type="GO" id="GO:0003824">
    <property type="term" value="F:catalytic activity"/>
    <property type="evidence" value="ECO:0007669"/>
    <property type="project" value="InterPro"/>
</dbReference>
<dbReference type="Gene3D" id="3.30.70.2190">
    <property type="match status" value="1"/>
</dbReference>
<dbReference type="OrthoDB" id="8522822at2"/>
<dbReference type="Proteomes" id="UP000072421">
    <property type="component" value="Chromosome"/>
</dbReference>
<dbReference type="EMBL" id="CP013232">
    <property type="protein sequence ID" value="AMO96286.1"/>
    <property type="molecule type" value="Genomic_DNA"/>
</dbReference>
<dbReference type="InterPro" id="IPR016164">
    <property type="entry name" value="FAD-linked_Oxase-like_C"/>
</dbReference>
<dbReference type="SUPFAM" id="SSF55103">
    <property type="entry name" value="FAD-linked oxidases, C-terminal domain"/>
    <property type="match status" value="1"/>
</dbReference>
<dbReference type="PANTHER" id="PTHR43716">
    <property type="entry name" value="D-2-HYDROXYGLUTARATE DEHYDROGENASE, MITOCHONDRIAL"/>
    <property type="match status" value="1"/>
</dbReference>
<dbReference type="InterPro" id="IPR004113">
    <property type="entry name" value="FAD-bd_oxidored_4_C"/>
</dbReference>